<accession>A0ABN9APR9</accession>
<sequence length="53" mass="5533">MVLGSTPADGVRRAPPWQTGGLCLGVSGQLCARAIFWEESAGDRLKTAYKPGG</sequence>
<evidence type="ECO:0000313" key="2">
    <source>
        <dbReference type="Proteomes" id="UP001162483"/>
    </source>
</evidence>
<proteinExistence type="predicted"/>
<comment type="caution">
    <text evidence="1">The sequence shown here is derived from an EMBL/GenBank/DDBJ whole genome shotgun (WGS) entry which is preliminary data.</text>
</comment>
<reference evidence="1" key="1">
    <citation type="submission" date="2023-05" db="EMBL/GenBank/DDBJ databases">
        <authorList>
            <person name="Stuckert A."/>
        </authorList>
    </citation>
    <scope>NUCLEOTIDE SEQUENCE</scope>
</reference>
<name>A0ABN9APR9_9NEOB</name>
<protein>
    <submittedName>
        <fullName evidence="1">Uncharacterized protein</fullName>
    </submittedName>
</protein>
<dbReference type="Proteomes" id="UP001162483">
    <property type="component" value="Unassembled WGS sequence"/>
</dbReference>
<gene>
    <name evidence="1" type="ORF">SPARVUS_LOCUS1332653</name>
</gene>
<organism evidence="1 2">
    <name type="scientific">Staurois parvus</name>
    <dbReference type="NCBI Taxonomy" id="386267"/>
    <lineage>
        <taxon>Eukaryota</taxon>
        <taxon>Metazoa</taxon>
        <taxon>Chordata</taxon>
        <taxon>Craniata</taxon>
        <taxon>Vertebrata</taxon>
        <taxon>Euteleostomi</taxon>
        <taxon>Amphibia</taxon>
        <taxon>Batrachia</taxon>
        <taxon>Anura</taxon>
        <taxon>Neobatrachia</taxon>
        <taxon>Ranoidea</taxon>
        <taxon>Ranidae</taxon>
        <taxon>Staurois</taxon>
    </lineage>
</organism>
<evidence type="ECO:0000313" key="1">
    <source>
        <dbReference type="EMBL" id="CAI9538036.1"/>
    </source>
</evidence>
<dbReference type="EMBL" id="CATNWA010000755">
    <property type="protein sequence ID" value="CAI9538036.1"/>
    <property type="molecule type" value="Genomic_DNA"/>
</dbReference>
<keyword evidence="2" id="KW-1185">Reference proteome</keyword>